<organism evidence="3">
    <name type="scientific">mine drainage metagenome</name>
    <dbReference type="NCBI Taxonomy" id="410659"/>
    <lineage>
        <taxon>unclassified sequences</taxon>
        <taxon>metagenomes</taxon>
        <taxon>ecological metagenomes</taxon>
    </lineage>
</organism>
<sequence length="279" mass="30622">MNEPIELAYSPCPNDTYIFAALTNGLLAGAPPVNVVLLDIDELNEAAARARYPLTKVSYGAIPYLMRDYRLLRSGGALGRGCGPLVVARPERVPTWESLDDPLVAIPGERTTAFLLLQLALGRRPRTRIMRFDRIVGAVASGEVDAGLIIHESRFTYQRFGLHELLDLGAWWERTTGEPIPLGAILARRDMSRERALAIDAAVRSSLAFARHDEATIMPYVREHAFEMDEAVMRAHISLYVNDYSVDVGDDGVAAVESLFSRGRNAGILPADAKASFVS</sequence>
<reference evidence="3" key="1">
    <citation type="submission" date="2009-10" db="EMBL/GenBank/DDBJ databases">
        <title>Diversity of trophic interactions inside an arsenic-rich microbial ecosystem.</title>
        <authorList>
            <person name="Bertin P.N."/>
            <person name="Heinrich-Salmeron A."/>
            <person name="Pelletier E."/>
            <person name="Goulhen-Chollet F."/>
            <person name="Arsene-Ploetze F."/>
            <person name="Gallien S."/>
            <person name="Calteau A."/>
            <person name="Vallenet D."/>
            <person name="Casiot C."/>
            <person name="Chane-Woon-Ming B."/>
            <person name="Giloteaux L."/>
            <person name="Barakat M."/>
            <person name="Bonnefoy V."/>
            <person name="Bruneel O."/>
            <person name="Chandler M."/>
            <person name="Cleiss J."/>
            <person name="Duran R."/>
            <person name="Elbaz-Poulichet F."/>
            <person name="Fonknechten N."/>
            <person name="Lauga B."/>
            <person name="Mornico D."/>
            <person name="Ortet P."/>
            <person name="Schaeffer C."/>
            <person name="Siguier P."/>
            <person name="Alexander Thil Smith A."/>
            <person name="Van Dorsselaer A."/>
            <person name="Weissenbach J."/>
            <person name="Medigue C."/>
            <person name="Le Paslier D."/>
        </authorList>
    </citation>
    <scope>NUCLEOTIDE SEQUENCE</scope>
</reference>
<dbReference type="CDD" id="cd13635">
    <property type="entry name" value="PBP2_Ttha1568_Mqnd"/>
    <property type="match status" value="1"/>
</dbReference>
<name>E6Q6M2_9ZZZZ</name>
<evidence type="ECO:0000313" key="3">
    <source>
        <dbReference type="EMBL" id="CBI02847.1"/>
    </source>
</evidence>
<keyword evidence="2" id="KW-0456">Lyase</keyword>
<dbReference type="Gene3D" id="3.40.190.10">
    <property type="entry name" value="Periplasmic binding protein-like II"/>
    <property type="match status" value="2"/>
</dbReference>
<gene>
    <name evidence="3" type="ORF">CARN4_1212</name>
</gene>
<dbReference type="GO" id="GO:0009234">
    <property type="term" value="P:menaquinone biosynthetic process"/>
    <property type="evidence" value="ECO:0007669"/>
    <property type="project" value="UniProtKB-KW"/>
</dbReference>
<keyword evidence="1" id="KW-0474">Menaquinone biosynthesis</keyword>
<evidence type="ECO:0000256" key="1">
    <source>
        <dbReference type="ARBA" id="ARBA00022428"/>
    </source>
</evidence>
<dbReference type="SUPFAM" id="SSF53850">
    <property type="entry name" value="Periplasmic binding protein-like II"/>
    <property type="match status" value="1"/>
</dbReference>
<dbReference type="EMBL" id="CABO01000043">
    <property type="protein sequence ID" value="CBI02847.1"/>
    <property type="molecule type" value="Genomic_DNA"/>
</dbReference>
<dbReference type="PANTHER" id="PTHR37167:SF1">
    <property type="entry name" value="1,4-DIHYDROXY-6-NAPHTOATE SYNTHASE"/>
    <property type="match status" value="1"/>
</dbReference>
<evidence type="ECO:0000256" key="2">
    <source>
        <dbReference type="ARBA" id="ARBA00023239"/>
    </source>
</evidence>
<protein>
    <recommendedName>
        <fullName evidence="4">1,4-dihydroxy-6-naphtoate synthase</fullName>
    </recommendedName>
</protein>
<dbReference type="Pfam" id="PF02621">
    <property type="entry name" value="VitK2_biosynth"/>
    <property type="match status" value="1"/>
</dbReference>
<accession>E6Q6M2</accession>
<dbReference type="PANTHER" id="PTHR37167">
    <property type="entry name" value="1,4-DIHYDROXY-6-NAPHTOATE SYNTHASE"/>
    <property type="match status" value="1"/>
</dbReference>
<dbReference type="AlphaFoldDB" id="E6Q6M2"/>
<proteinExistence type="inferred from homology"/>
<evidence type="ECO:0008006" key="4">
    <source>
        <dbReference type="Google" id="ProtNLM"/>
    </source>
</evidence>
<dbReference type="GO" id="GO:0016829">
    <property type="term" value="F:lyase activity"/>
    <property type="evidence" value="ECO:0007669"/>
    <property type="project" value="UniProtKB-KW"/>
</dbReference>
<comment type="caution">
    <text evidence="3">The sequence shown here is derived from an EMBL/GenBank/DDBJ whole genome shotgun (WGS) entry which is preliminary data.</text>
</comment>
<dbReference type="InterPro" id="IPR003773">
    <property type="entry name" value="Menaquinone_biosynth"/>
</dbReference>
<dbReference type="HAMAP" id="MF_00996">
    <property type="entry name" value="MqnD"/>
    <property type="match status" value="1"/>
</dbReference>
<dbReference type="InterPro" id="IPR030869">
    <property type="entry name" value="MqnD"/>
</dbReference>